<proteinExistence type="inferred from homology"/>
<evidence type="ECO:0000259" key="9">
    <source>
        <dbReference type="PROSITE" id="PS51837"/>
    </source>
</evidence>
<evidence type="ECO:0000256" key="1">
    <source>
        <dbReference type="ARBA" id="ARBA00004414"/>
    </source>
</evidence>
<dbReference type="EMBL" id="JRES01000251">
    <property type="protein sequence ID" value="KNC32965.1"/>
    <property type="molecule type" value="Genomic_DNA"/>
</dbReference>
<reference evidence="10 11" key="1">
    <citation type="journal article" date="2015" name="Nat. Commun.">
        <title>Lucilia cuprina genome unlocks parasitic fly biology to underpin future interventions.</title>
        <authorList>
            <person name="Anstead C.A."/>
            <person name="Korhonen P.K."/>
            <person name="Young N.D."/>
            <person name="Hall R.S."/>
            <person name="Jex A.R."/>
            <person name="Murali S.C."/>
            <person name="Hughes D.S."/>
            <person name="Lee S.F."/>
            <person name="Perry T."/>
            <person name="Stroehlein A.J."/>
            <person name="Ansell B.R."/>
            <person name="Breugelmans B."/>
            <person name="Hofmann A."/>
            <person name="Qu J."/>
            <person name="Dugan S."/>
            <person name="Lee S.L."/>
            <person name="Chao H."/>
            <person name="Dinh H."/>
            <person name="Han Y."/>
            <person name="Doddapaneni H.V."/>
            <person name="Worley K.C."/>
            <person name="Muzny D.M."/>
            <person name="Ioannidis P."/>
            <person name="Waterhouse R.M."/>
            <person name="Zdobnov E.M."/>
            <person name="James P.J."/>
            <person name="Bagnall N.H."/>
            <person name="Kotze A.C."/>
            <person name="Gibbs R.A."/>
            <person name="Richards S."/>
            <person name="Batterham P."/>
            <person name="Gasser R.B."/>
        </authorList>
    </citation>
    <scope>NUCLEOTIDE SEQUENCE [LARGE SCALE GENOMIC DNA]</scope>
    <source>
        <strain evidence="10 11">LS</strain>
        <tissue evidence="10">Full body</tissue>
    </source>
</reference>
<accession>A0A0L0CL03</accession>
<evidence type="ECO:0000256" key="8">
    <source>
        <dbReference type="SAM" id="Phobius"/>
    </source>
</evidence>
<evidence type="ECO:0000313" key="10">
    <source>
        <dbReference type="EMBL" id="KNC32965.1"/>
    </source>
</evidence>
<dbReference type="PROSITE" id="PS51837">
    <property type="entry name" value="LITAF"/>
    <property type="match status" value="1"/>
</dbReference>
<comment type="similarity">
    <text evidence="4">Belongs to the CDIP1/LITAF family.</text>
</comment>
<dbReference type="AlphaFoldDB" id="A0A0L0CL03"/>
<organism evidence="10 11">
    <name type="scientific">Lucilia cuprina</name>
    <name type="common">Green bottle fly</name>
    <name type="synonym">Australian sheep blowfly</name>
    <dbReference type="NCBI Taxonomy" id="7375"/>
    <lineage>
        <taxon>Eukaryota</taxon>
        <taxon>Metazoa</taxon>
        <taxon>Ecdysozoa</taxon>
        <taxon>Arthropoda</taxon>
        <taxon>Hexapoda</taxon>
        <taxon>Insecta</taxon>
        <taxon>Pterygota</taxon>
        <taxon>Neoptera</taxon>
        <taxon>Endopterygota</taxon>
        <taxon>Diptera</taxon>
        <taxon>Brachycera</taxon>
        <taxon>Muscomorpha</taxon>
        <taxon>Oestroidea</taxon>
        <taxon>Calliphoridae</taxon>
        <taxon>Luciliinae</taxon>
        <taxon>Lucilia</taxon>
    </lineage>
</organism>
<evidence type="ECO:0000256" key="7">
    <source>
        <dbReference type="ARBA" id="ARBA00023136"/>
    </source>
</evidence>
<dbReference type="STRING" id="7375.A0A0L0CL03"/>
<keyword evidence="8" id="KW-0812">Transmembrane</keyword>
<comment type="subcellular location">
    <subcellularLocation>
        <location evidence="2">Endosome membrane</location>
        <topology evidence="2">Peripheral membrane protein</topology>
    </subcellularLocation>
    <subcellularLocation>
        <location evidence="1">Late endosome membrane</location>
    </subcellularLocation>
    <subcellularLocation>
        <location evidence="3">Lysosome membrane</location>
        <topology evidence="3">Peripheral membrane protein</topology>
        <orientation evidence="3">Cytoplasmic side</orientation>
    </subcellularLocation>
</comment>
<keyword evidence="7 8" id="KW-0472">Membrane</keyword>
<keyword evidence="11" id="KW-1185">Reference proteome</keyword>
<evidence type="ECO:0000256" key="6">
    <source>
        <dbReference type="ARBA" id="ARBA00022833"/>
    </source>
</evidence>
<dbReference type="GO" id="GO:0008270">
    <property type="term" value="F:zinc ion binding"/>
    <property type="evidence" value="ECO:0007669"/>
    <property type="project" value="TreeGrafter"/>
</dbReference>
<keyword evidence="6" id="KW-0862">Zinc</keyword>
<dbReference type="SMART" id="SM00714">
    <property type="entry name" value="LITAF"/>
    <property type="match status" value="1"/>
</dbReference>
<dbReference type="GO" id="GO:0005765">
    <property type="term" value="C:lysosomal membrane"/>
    <property type="evidence" value="ECO:0007669"/>
    <property type="project" value="UniProtKB-SubCell"/>
</dbReference>
<dbReference type="PANTHER" id="PTHR23292:SF14">
    <property type="entry name" value="FI16615P1-RELATED"/>
    <property type="match status" value="1"/>
</dbReference>
<evidence type="ECO:0000256" key="2">
    <source>
        <dbReference type="ARBA" id="ARBA00004481"/>
    </source>
</evidence>
<dbReference type="InterPro" id="IPR037519">
    <property type="entry name" value="LITAF_fam"/>
</dbReference>
<gene>
    <name evidence="10" type="ORF">FF38_02894</name>
</gene>
<comment type="caution">
    <text evidence="10">The sequence shown here is derived from an EMBL/GenBank/DDBJ whole genome shotgun (WGS) entry which is preliminary data.</text>
</comment>
<dbReference type="InterPro" id="IPR006629">
    <property type="entry name" value="LITAF"/>
</dbReference>
<keyword evidence="5" id="KW-0479">Metal-binding</keyword>
<dbReference type="PANTHER" id="PTHR23292">
    <property type="entry name" value="LIPOPOLYSACCHARIDE-INDUCED TUMOR NECROSIS FACTOR-ALPHA FACTOR"/>
    <property type="match status" value="1"/>
</dbReference>
<evidence type="ECO:0000313" key="11">
    <source>
        <dbReference type="Proteomes" id="UP000037069"/>
    </source>
</evidence>
<dbReference type="Pfam" id="PF10601">
    <property type="entry name" value="zf-LITAF-like"/>
    <property type="match status" value="2"/>
</dbReference>
<evidence type="ECO:0000256" key="3">
    <source>
        <dbReference type="ARBA" id="ARBA00004630"/>
    </source>
</evidence>
<protein>
    <recommendedName>
        <fullName evidence="9">LITAF domain-containing protein</fullName>
    </recommendedName>
</protein>
<name>A0A0L0CL03_LUCCU</name>
<dbReference type="GO" id="GO:0031902">
    <property type="term" value="C:late endosome membrane"/>
    <property type="evidence" value="ECO:0007669"/>
    <property type="project" value="UniProtKB-SubCell"/>
</dbReference>
<evidence type="ECO:0000256" key="4">
    <source>
        <dbReference type="ARBA" id="ARBA00005975"/>
    </source>
</evidence>
<sequence>MDTKNPYRPVDNKLQDVQQQQHLDMEHINNGPPPIYNNNFTQPSTSAPTAGPGSATTVQIMPMSNQPIFPQPVGPVSMQMTCPNCRCRIETAVRHRSTTKTHLACLLLSWTMPDMIMLKFPYEIYPQKPYQAVDNNLQDIEQQQIKMNTVQNGPLMYRNYLQPMASAPFEGQNIEQQKIAKMRVFKETSEGNNYSMASAPSVTPAPTILMEQTIISYQPVGPKSTSMECPFCRYNIKTLVEYRPTIGTHILGILLFSFCCCCLPYFINSCRSVHHTCPNCQAFVGNYSS</sequence>
<keyword evidence="8" id="KW-1133">Transmembrane helix</keyword>
<dbReference type="Proteomes" id="UP000037069">
    <property type="component" value="Unassembled WGS sequence"/>
</dbReference>
<evidence type="ECO:0000256" key="5">
    <source>
        <dbReference type="ARBA" id="ARBA00022723"/>
    </source>
</evidence>
<feature type="transmembrane region" description="Helical" evidence="8">
    <location>
        <begin position="246"/>
        <end position="267"/>
    </location>
</feature>
<feature type="domain" description="LITAF" evidence="9">
    <location>
        <begin position="209"/>
        <end position="289"/>
    </location>
</feature>
<dbReference type="OrthoDB" id="5599753at2759"/>